<comment type="caution">
    <text evidence="1">The sequence shown here is derived from an EMBL/GenBank/DDBJ whole genome shotgun (WGS) entry which is preliminary data.</text>
</comment>
<dbReference type="AlphaFoldDB" id="A0A4U0QNH9"/>
<organism evidence="1 2">
    <name type="scientific">Chitiniphilus eburneus</name>
    <dbReference type="NCBI Taxonomy" id="2571148"/>
    <lineage>
        <taxon>Bacteria</taxon>
        <taxon>Pseudomonadati</taxon>
        <taxon>Pseudomonadota</taxon>
        <taxon>Betaproteobacteria</taxon>
        <taxon>Neisseriales</taxon>
        <taxon>Chitinibacteraceae</taxon>
        <taxon>Chitiniphilus</taxon>
    </lineage>
</organism>
<proteinExistence type="predicted"/>
<dbReference type="Proteomes" id="UP000310016">
    <property type="component" value="Unassembled WGS sequence"/>
</dbReference>
<accession>A0A4U0QNH9</accession>
<dbReference type="EMBL" id="SUMF01000002">
    <property type="protein sequence ID" value="TJZ77684.1"/>
    <property type="molecule type" value="Genomic_DNA"/>
</dbReference>
<sequence>MARLETYVGVIHGRPGPVTVVEQVTTEHGWVDQGVTVQQMRTVYRFSNGVAIRKQVEQDLAPSELACAECWITYDVMASPLLPVRPARKRFENACREAFWMKYHLA</sequence>
<reference evidence="1 2" key="1">
    <citation type="submission" date="2019-04" db="EMBL/GenBank/DDBJ databases">
        <title>Chitiniphilus eburnea sp. nov., a novel chitinolytic bacterium isolated from aquaculture sludge.</title>
        <authorList>
            <person name="Sheng M."/>
        </authorList>
    </citation>
    <scope>NUCLEOTIDE SEQUENCE [LARGE SCALE GENOMIC DNA]</scope>
    <source>
        <strain evidence="1 2">HX-2-15</strain>
    </source>
</reference>
<evidence type="ECO:0000313" key="1">
    <source>
        <dbReference type="EMBL" id="TJZ77684.1"/>
    </source>
</evidence>
<keyword evidence="2" id="KW-1185">Reference proteome</keyword>
<evidence type="ECO:0000313" key="2">
    <source>
        <dbReference type="Proteomes" id="UP000310016"/>
    </source>
</evidence>
<gene>
    <name evidence="1" type="ORF">FAZ21_03325</name>
</gene>
<protein>
    <submittedName>
        <fullName evidence="1">Uncharacterized protein</fullName>
    </submittedName>
</protein>
<name>A0A4U0QNH9_9NEIS</name>
<dbReference type="OrthoDB" id="8605335at2"/>